<comment type="subcellular location">
    <subcellularLocation>
        <location evidence="1">Membrane</location>
        <topology evidence="1">Multi-pass membrane protein</topology>
    </subcellularLocation>
</comment>
<accession>A0ABS1E525</accession>
<dbReference type="Gene3D" id="1.20.1250.20">
    <property type="entry name" value="MFS general substrate transporter like domains"/>
    <property type="match status" value="2"/>
</dbReference>
<feature type="transmembrane region" description="Helical" evidence="5">
    <location>
        <begin position="224"/>
        <end position="244"/>
    </location>
</feature>
<feature type="transmembrane region" description="Helical" evidence="5">
    <location>
        <begin position="301"/>
        <end position="323"/>
    </location>
</feature>
<feature type="transmembrane region" description="Helical" evidence="5">
    <location>
        <begin position="200"/>
        <end position="218"/>
    </location>
</feature>
<keyword evidence="4 5" id="KW-0472">Membrane</keyword>
<sequence>PQLGGWGLAVLFSGQLLPQIDFSIVNVTLGAMAQSLHATPMELELVVAVYGVAFAVGLAAGGRLGDNFGRRRVFAAGVLLFALASLLCGLAGGVPMLLAGRVLQGLGAALLVPQILATLHVSLRGAAHARAVALYGSLGGIAFIVGQVLGGALVTADLFGSGWRSVFLINLPVCALALASRRAVPETRAPSRTPLDLGGAALLAALLLLLMLPLALALGPALGWPPALLAALAATVPLAVLLAAQQRREEAAGRQPLLPPSLLRLPGVRFALLLGMLFFACWSGFMFVLALALQAGAGLDAMQSGNCFIVLGAAYFASALASARLVTRFGALRMLLAGCALQMSGLALLAATLGLVWP</sequence>
<reference evidence="7" key="1">
    <citation type="submission" date="2017-08" db="EMBL/GenBank/DDBJ databases">
        <authorList>
            <person name="Imhoff J.F."/>
            <person name="Rahn T."/>
            <person name="Kuenzel S."/>
            <person name="Neulinger S.C."/>
        </authorList>
    </citation>
    <scope>NUCLEOTIDE SEQUENCE</scope>
    <source>
        <strain evidence="7">IM 151</strain>
    </source>
</reference>
<evidence type="ECO:0000259" key="6">
    <source>
        <dbReference type="PROSITE" id="PS50850"/>
    </source>
</evidence>
<dbReference type="PANTHER" id="PTHR42718">
    <property type="entry name" value="MAJOR FACILITATOR SUPERFAMILY MULTIDRUG TRANSPORTER MFSC"/>
    <property type="match status" value="1"/>
</dbReference>
<feature type="domain" description="Major facilitator superfamily (MFS) profile" evidence="6">
    <location>
        <begin position="7"/>
        <end position="358"/>
    </location>
</feature>
<dbReference type="SUPFAM" id="SSF103473">
    <property type="entry name" value="MFS general substrate transporter"/>
    <property type="match status" value="1"/>
</dbReference>
<feature type="transmembrane region" description="Helical" evidence="5">
    <location>
        <begin position="133"/>
        <end position="156"/>
    </location>
</feature>
<keyword evidence="3 5" id="KW-1133">Transmembrane helix</keyword>
<dbReference type="PANTHER" id="PTHR42718:SF39">
    <property type="entry name" value="ACTINORHODIN TRANSPORTER-RELATED"/>
    <property type="match status" value="1"/>
</dbReference>
<evidence type="ECO:0000256" key="2">
    <source>
        <dbReference type="ARBA" id="ARBA00022692"/>
    </source>
</evidence>
<proteinExistence type="predicted"/>
<feature type="transmembrane region" description="Helical" evidence="5">
    <location>
        <begin position="335"/>
        <end position="357"/>
    </location>
</feature>
<keyword evidence="8" id="KW-1185">Reference proteome</keyword>
<feature type="non-terminal residue" evidence="7">
    <location>
        <position position="1"/>
    </location>
</feature>
<keyword evidence="2 5" id="KW-0812">Transmembrane</keyword>
<dbReference type="InterPro" id="IPR011701">
    <property type="entry name" value="MFS"/>
</dbReference>
<feature type="transmembrane region" description="Helical" evidence="5">
    <location>
        <begin position="162"/>
        <end position="179"/>
    </location>
</feature>
<feature type="transmembrane region" description="Helical" evidence="5">
    <location>
        <begin position="102"/>
        <end position="121"/>
    </location>
</feature>
<evidence type="ECO:0000256" key="3">
    <source>
        <dbReference type="ARBA" id="ARBA00022989"/>
    </source>
</evidence>
<feature type="transmembrane region" description="Helical" evidence="5">
    <location>
        <begin position="73"/>
        <end position="96"/>
    </location>
</feature>
<evidence type="ECO:0000256" key="1">
    <source>
        <dbReference type="ARBA" id="ARBA00004141"/>
    </source>
</evidence>
<gene>
    <name evidence="7" type="ORF">CKO43_25115</name>
</gene>
<name>A0ABS1E525_RUBGE</name>
<comment type="caution">
    <text evidence="7">The sequence shown here is derived from an EMBL/GenBank/DDBJ whole genome shotgun (WGS) entry which is preliminary data.</text>
</comment>
<dbReference type="InterPro" id="IPR036259">
    <property type="entry name" value="MFS_trans_sf"/>
</dbReference>
<dbReference type="Pfam" id="PF07690">
    <property type="entry name" value="MFS_1"/>
    <property type="match status" value="1"/>
</dbReference>
<evidence type="ECO:0000313" key="7">
    <source>
        <dbReference type="EMBL" id="MBK1716025.1"/>
    </source>
</evidence>
<evidence type="ECO:0000313" key="8">
    <source>
        <dbReference type="Proteomes" id="UP001041814"/>
    </source>
</evidence>
<feature type="non-terminal residue" evidence="7">
    <location>
        <position position="358"/>
    </location>
</feature>
<organism evidence="7 8">
    <name type="scientific">Rubrivivax gelatinosus</name>
    <name type="common">Rhodocyclus gelatinosus</name>
    <name type="synonym">Rhodopseudomonas gelatinosa</name>
    <dbReference type="NCBI Taxonomy" id="28068"/>
    <lineage>
        <taxon>Bacteria</taxon>
        <taxon>Pseudomonadati</taxon>
        <taxon>Pseudomonadota</taxon>
        <taxon>Betaproteobacteria</taxon>
        <taxon>Burkholderiales</taxon>
        <taxon>Sphaerotilaceae</taxon>
        <taxon>Rubrivivax</taxon>
    </lineage>
</organism>
<dbReference type="CDD" id="cd17321">
    <property type="entry name" value="MFS_MMR_MDR_like"/>
    <property type="match status" value="1"/>
</dbReference>
<evidence type="ECO:0000256" key="4">
    <source>
        <dbReference type="ARBA" id="ARBA00023136"/>
    </source>
</evidence>
<dbReference type="InterPro" id="IPR020846">
    <property type="entry name" value="MFS_dom"/>
</dbReference>
<reference evidence="7" key="2">
    <citation type="journal article" date="2020" name="Microorganisms">
        <title>Osmotic Adaptation and Compatible Solute Biosynthesis of Phototrophic Bacteria as Revealed from Genome Analyses.</title>
        <authorList>
            <person name="Imhoff J.F."/>
            <person name="Rahn T."/>
            <person name="Kunzel S."/>
            <person name="Keller A."/>
            <person name="Neulinger S.C."/>
        </authorList>
    </citation>
    <scope>NUCLEOTIDE SEQUENCE</scope>
    <source>
        <strain evidence="7">IM 151</strain>
    </source>
</reference>
<dbReference type="EMBL" id="NRRU01000219">
    <property type="protein sequence ID" value="MBK1716025.1"/>
    <property type="molecule type" value="Genomic_DNA"/>
</dbReference>
<feature type="transmembrane region" description="Helical" evidence="5">
    <location>
        <begin position="45"/>
        <end position="61"/>
    </location>
</feature>
<evidence type="ECO:0000256" key="5">
    <source>
        <dbReference type="SAM" id="Phobius"/>
    </source>
</evidence>
<dbReference type="RefSeq" id="WP_200380418.1">
    <property type="nucleotide sequence ID" value="NZ_NRRU01000219.1"/>
</dbReference>
<feature type="transmembrane region" description="Helical" evidence="5">
    <location>
        <begin position="270"/>
        <end position="295"/>
    </location>
</feature>
<protein>
    <submittedName>
        <fullName evidence="7">MFS transporter</fullName>
    </submittedName>
</protein>
<dbReference type="PROSITE" id="PS50850">
    <property type="entry name" value="MFS"/>
    <property type="match status" value="1"/>
</dbReference>
<dbReference type="Proteomes" id="UP001041814">
    <property type="component" value="Unassembled WGS sequence"/>
</dbReference>